<dbReference type="Proteomes" id="UP001629432">
    <property type="component" value="Unassembled WGS sequence"/>
</dbReference>
<evidence type="ECO:0000313" key="1">
    <source>
        <dbReference type="EMBL" id="MFM0641739.1"/>
    </source>
</evidence>
<evidence type="ECO:0000313" key="2">
    <source>
        <dbReference type="Proteomes" id="UP001629432"/>
    </source>
</evidence>
<gene>
    <name evidence="1" type="ORF">PQQ63_34180</name>
</gene>
<proteinExistence type="predicted"/>
<name>A0ABW9E484_9BURK</name>
<dbReference type="EMBL" id="JAQQCF010000047">
    <property type="protein sequence ID" value="MFM0641739.1"/>
    <property type="molecule type" value="Genomic_DNA"/>
</dbReference>
<organism evidence="1 2">
    <name type="scientific">Paraburkholderia metrosideri</name>
    <dbReference type="NCBI Taxonomy" id="580937"/>
    <lineage>
        <taxon>Bacteria</taxon>
        <taxon>Pseudomonadati</taxon>
        <taxon>Pseudomonadota</taxon>
        <taxon>Betaproteobacteria</taxon>
        <taxon>Burkholderiales</taxon>
        <taxon>Burkholderiaceae</taxon>
        <taxon>Paraburkholderia</taxon>
    </lineage>
</organism>
<reference evidence="1 2" key="1">
    <citation type="journal article" date="2024" name="Chem. Sci.">
        <title>Discovery of megapolipeptins by genome mining of a Burkholderiales bacteria collection.</title>
        <authorList>
            <person name="Paulo B.S."/>
            <person name="Recchia M.J.J."/>
            <person name="Lee S."/>
            <person name="Fergusson C.H."/>
            <person name="Romanowski S.B."/>
            <person name="Hernandez A."/>
            <person name="Krull N."/>
            <person name="Liu D.Y."/>
            <person name="Cavanagh H."/>
            <person name="Bos A."/>
            <person name="Gray C.A."/>
            <person name="Murphy B.T."/>
            <person name="Linington R.G."/>
            <person name="Eustaquio A.S."/>
        </authorList>
    </citation>
    <scope>NUCLEOTIDE SEQUENCE [LARGE SCALE GENOMIC DNA]</scope>
    <source>
        <strain evidence="1 2">RL17-338-BIC-A</strain>
    </source>
</reference>
<keyword evidence="2" id="KW-1185">Reference proteome</keyword>
<dbReference type="RefSeq" id="WP_408340323.1">
    <property type="nucleotide sequence ID" value="NZ_JAQQCF010000047.1"/>
</dbReference>
<protein>
    <submittedName>
        <fullName evidence="1">Uncharacterized protein</fullName>
    </submittedName>
</protein>
<comment type="caution">
    <text evidence="1">The sequence shown here is derived from an EMBL/GenBank/DDBJ whole genome shotgun (WGS) entry which is preliminary data.</text>
</comment>
<accession>A0ABW9E484</accession>
<sequence>MQGGDSEDNVLDGKFRQMEFEAICHRPRAATNLKIAIPILDTDAKASVESMKNTRLSSFTS</sequence>